<evidence type="ECO:0000313" key="3">
    <source>
        <dbReference type="EMBL" id="QEL20812.1"/>
    </source>
</evidence>
<dbReference type="PROSITE" id="PS51257">
    <property type="entry name" value="PROKAR_LIPOPROTEIN"/>
    <property type="match status" value="1"/>
</dbReference>
<reference evidence="4" key="1">
    <citation type="submission" date="2019-08" db="EMBL/GenBank/DDBJ databases">
        <title>Limnoglobus roseus gen. nov., sp. nov., a novel freshwater planctomycete with a giant genome from the family Gemmataceae.</title>
        <authorList>
            <person name="Kulichevskaya I.S."/>
            <person name="Naumoff D.G."/>
            <person name="Miroshnikov K."/>
            <person name="Ivanova A."/>
            <person name="Philippov D.A."/>
            <person name="Hakobyan A."/>
            <person name="Rijpstra I.C."/>
            <person name="Sinninghe Damste J.S."/>
            <person name="Liesack W."/>
            <person name="Dedysh S.N."/>
        </authorList>
    </citation>
    <scope>NUCLEOTIDE SEQUENCE [LARGE SCALE GENOMIC DNA]</scope>
    <source>
        <strain evidence="4">PX52</strain>
    </source>
</reference>
<sequence>MTPRFPTRLNRRFWSLTALVGIGCGAVPADPKPSVEAPTKAETAGLTALHRHAVKLFIDQFGFGIRRIEPPLTDVLEPPKSQAQGSADQRPAGKDPVAIRPDKDGKAAHFSFAKTVGEATAIPSAAAKKTWVVKEVQLVGLVKHKDPVVYLSSEAVDGAMRKDKKEIENKDAKTRQPDTFETKALEVIRGGGELVQAEKQGETIRALSGIYAGKQCAACHERPGEMLGAFSYRLSLEDAPAKAVGANLP</sequence>
<dbReference type="AlphaFoldDB" id="A0A5C1AT90"/>
<organism evidence="3 4">
    <name type="scientific">Limnoglobus roseus</name>
    <dbReference type="NCBI Taxonomy" id="2598579"/>
    <lineage>
        <taxon>Bacteria</taxon>
        <taxon>Pseudomonadati</taxon>
        <taxon>Planctomycetota</taxon>
        <taxon>Planctomycetia</taxon>
        <taxon>Gemmatales</taxon>
        <taxon>Gemmataceae</taxon>
        <taxon>Limnoglobus</taxon>
    </lineage>
</organism>
<gene>
    <name evidence="3" type="ORF">PX52LOC_07931</name>
</gene>
<dbReference type="OrthoDB" id="5984932at2"/>
<feature type="signal peptide" evidence="2">
    <location>
        <begin position="1"/>
        <end position="29"/>
    </location>
</feature>
<feature type="chain" id="PRO_5023037792" description="Cytochrome c domain-containing protein" evidence="2">
    <location>
        <begin position="30"/>
        <end position="249"/>
    </location>
</feature>
<keyword evidence="4" id="KW-1185">Reference proteome</keyword>
<dbReference type="EMBL" id="CP042425">
    <property type="protein sequence ID" value="QEL20812.1"/>
    <property type="molecule type" value="Genomic_DNA"/>
</dbReference>
<dbReference type="Gene3D" id="3.30.450.290">
    <property type="match status" value="1"/>
</dbReference>
<dbReference type="Proteomes" id="UP000324974">
    <property type="component" value="Chromosome"/>
</dbReference>
<accession>A0A5C1AT90</accession>
<evidence type="ECO:0000256" key="2">
    <source>
        <dbReference type="SAM" id="SignalP"/>
    </source>
</evidence>
<proteinExistence type="predicted"/>
<evidence type="ECO:0008006" key="5">
    <source>
        <dbReference type="Google" id="ProtNLM"/>
    </source>
</evidence>
<feature type="region of interest" description="Disordered" evidence="1">
    <location>
        <begin position="73"/>
        <end position="101"/>
    </location>
</feature>
<keyword evidence="2" id="KW-0732">Signal</keyword>
<evidence type="ECO:0000313" key="4">
    <source>
        <dbReference type="Proteomes" id="UP000324974"/>
    </source>
</evidence>
<protein>
    <recommendedName>
        <fullName evidence="5">Cytochrome c domain-containing protein</fullName>
    </recommendedName>
</protein>
<name>A0A5C1AT90_9BACT</name>
<dbReference type="RefSeq" id="WP_149115067.1">
    <property type="nucleotide sequence ID" value="NZ_CP042425.1"/>
</dbReference>
<evidence type="ECO:0000256" key="1">
    <source>
        <dbReference type="SAM" id="MobiDB-lite"/>
    </source>
</evidence>
<dbReference type="KEGG" id="lrs:PX52LOC_07931"/>